<protein>
    <submittedName>
        <fullName evidence="1">Uncharacterized protein LOC114346532</fullName>
    </submittedName>
</protein>
<dbReference type="PANTHER" id="PTHR37162:SF1">
    <property type="entry name" value="BED-TYPE DOMAIN-CONTAINING PROTEIN"/>
    <property type="match status" value="1"/>
</dbReference>
<proteinExistence type="predicted"/>
<dbReference type="InterPro" id="IPR012337">
    <property type="entry name" value="RNaseH-like_sf"/>
</dbReference>
<organism evidence="1">
    <name type="scientific">Diabrotica virgifera virgifera</name>
    <name type="common">western corn rootworm</name>
    <dbReference type="NCBI Taxonomy" id="50390"/>
    <lineage>
        <taxon>Eukaryota</taxon>
        <taxon>Metazoa</taxon>
        <taxon>Ecdysozoa</taxon>
        <taxon>Arthropoda</taxon>
        <taxon>Hexapoda</taxon>
        <taxon>Insecta</taxon>
        <taxon>Pterygota</taxon>
        <taxon>Neoptera</taxon>
        <taxon>Endopterygota</taxon>
        <taxon>Coleoptera</taxon>
        <taxon>Polyphaga</taxon>
        <taxon>Cucujiformia</taxon>
        <taxon>Chrysomeloidea</taxon>
        <taxon>Chrysomelidae</taxon>
        <taxon>Galerucinae</taxon>
        <taxon>Diabroticina</taxon>
        <taxon>Diabroticites</taxon>
        <taxon>Diabrotica</taxon>
    </lineage>
</organism>
<dbReference type="PANTHER" id="PTHR37162">
    <property type="entry name" value="HAT FAMILY DIMERISATION DOMAINCONTAINING PROTEIN-RELATED"/>
    <property type="match status" value="1"/>
</dbReference>
<gene>
    <name evidence="1" type="primary">LOC114346532</name>
</gene>
<name>A0A6P7H3G6_DIAVI</name>
<dbReference type="InParanoid" id="A0A6P7H3G6"/>
<dbReference type="RefSeq" id="XP_028153072.1">
    <property type="nucleotide sequence ID" value="XM_028297271.1"/>
</dbReference>
<accession>A0A6P7H3G6</accession>
<dbReference type="AlphaFoldDB" id="A0A6P7H3G6"/>
<evidence type="ECO:0000313" key="1">
    <source>
        <dbReference type="RefSeq" id="XP_028153072.1"/>
    </source>
</evidence>
<dbReference type="SUPFAM" id="SSF53098">
    <property type="entry name" value="Ribonuclease H-like"/>
    <property type="match status" value="1"/>
</dbReference>
<reference evidence="1" key="1">
    <citation type="submission" date="2025-08" db="UniProtKB">
        <authorList>
            <consortium name="RefSeq"/>
        </authorList>
    </citation>
    <scope>IDENTIFICATION</scope>
    <source>
        <tissue evidence="1">Whole insect</tissue>
    </source>
</reference>
<sequence length="653" mass="75254">MNETYETDSDVSDCSKPEDITPKKKIKLGKHRLTKYSSNWQNDHNWLRSVASGEYKAYCTLCKKEFTISHGGLNDVVKHSKTNSHLKITSSRAARNLTSYFQAPGTSTSDRDRDDIIYKTSAAEITSVYHTVKHSLSYNSLDCFQKLLPLMYADSKIAKNVKCGRTKSEAIVCEVLAKEALKDVVQNLKEDLFFSISTDASNKGNRKMFPICVRYFSFDKGIQNKLIDFVESNDETADQITKVLCETLDKHNLKLSQVTSYGADNANVNFGSNHSVFTNLHSKNEKILKANCSVHILHNMSKFACDRLDIDVEAIILKIYGHFSHSAKRRAELMEIFETTEMEWVELLRHVNTRFLSLCPAVERIIKVWPALKSYFDKKESCAKAIEKIFGSEAEETKTLAYLNFVYNVMSAFGTLIKESQGNDIAITEMHESLCLFRSRLIQRQKDGFFGYQTKLILNKLVESEEIKVIEDFKLFYTNCQKYIEKRYNFSDENIFARLKFLNLETEISFDMIENAIALLKLTDNISVDHLYEEFNLLKSSLDVLVGNSKDTTATTAQKWQQLFQQFPKKDTRNMFKLVSFILSTPTSNCFPERVFSQMNLKWSDARNKCSVKLIKAELLVQFNLQLSCEEFFKFTKEKRDILKEVKSSQKYE</sequence>